<organism evidence="3 4">
    <name type="scientific">[Candida] anglica</name>
    <dbReference type="NCBI Taxonomy" id="148631"/>
    <lineage>
        <taxon>Eukaryota</taxon>
        <taxon>Fungi</taxon>
        <taxon>Dikarya</taxon>
        <taxon>Ascomycota</taxon>
        <taxon>Saccharomycotina</taxon>
        <taxon>Pichiomycetes</taxon>
        <taxon>Debaryomycetaceae</taxon>
        <taxon>Kurtzmaniella</taxon>
    </lineage>
</organism>
<reference evidence="3 4" key="1">
    <citation type="submission" date="2024-01" db="EMBL/GenBank/DDBJ databases">
        <authorList>
            <consortium name="Genoscope - CEA"/>
            <person name="William W."/>
        </authorList>
    </citation>
    <scope>NUCLEOTIDE SEQUENCE [LARGE SCALE GENOMIC DNA]</scope>
    <source>
        <strain evidence="3 4">29B2s-10</strain>
    </source>
</reference>
<keyword evidence="4" id="KW-1185">Reference proteome</keyword>
<feature type="transmembrane region" description="Helical" evidence="1">
    <location>
        <begin position="243"/>
        <end position="267"/>
    </location>
</feature>
<evidence type="ECO:0008006" key="5">
    <source>
        <dbReference type="Google" id="ProtNLM"/>
    </source>
</evidence>
<sequence>MIKRLIFLVSILSVVHAILPGIGDEDTLTQEKLVSCERIKYDAEGPYDAQVRATLITMPVKDVPIPIVIVRYADIDNIESFPLATSEDLAKGEEIVKYKNILYRDRSGFNITLVDETRPTEYLTSAFTAKDQEIVFNATHSGTYCVYISKGRIWRDIEVELQFRSSHGYRQFLAYSQLQLMPFDVLSDLILLLIVYFLMPEPPKTYLIIQLGCEALMDLLEYAKQSNANQYSDRPLMSYWHLLFIFNIVKGLVLQTEIFFSLGLWTFHGWNFNAIPFNLRRNALIYVGTFSFAISIMDIAKSNDHMFESIWYALLLGIMAIFVLLSSVIKPMILLSFYNKTKLLFANTPKRWITGGIGSTLLVETLFYWGSDVWDMVQYMLEPSQNNSQDIIEHLQAVVDADLKYFEPLDTVSEVGKSILMKLGRFIAIYLIWRNINLKKEKK</sequence>
<keyword evidence="1" id="KW-0812">Transmembrane</keyword>
<name>A0ABP0E9U6_9ASCO</name>
<feature type="transmembrane region" description="Helical" evidence="1">
    <location>
        <begin position="309"/>
        <end position="331"/>
    </location>
</feature>
<keyword evidence="1" id="KW-1133">Transmembrane helix</keyword>
<evidence type="ECO:0000313" key="3">
    <source>
        <dbReference type="EMBL" id="CAK7900729.1"/>
    </source>
</evidence>
<dbReference type="EMBL" id="OZ004255">
    <property type="protein sequence ID" value="CAK7900729.1"/>
    <property type="molecule type" value="Genomic_DNA"/>
</dbReference>
<feature type="signal peptide" evidence="2">
    <location>
        <begin position="1"/>
        <end position="17"/>
    </location>
</feature>
<keyword evidence="2" id="KW-0732">Signal</keyword>
<evidence type="ECO:0000256" key="2">
    <source>
        <dbReference type="SAM" id="SignalP"/>
    </source>
</evidence>
<keyword evidence="1" id="KW-0472">Membrane</keyword>
<gene>
    <name evidence="3" type="ORF">CAAN4_C08680</name>
</gene>
<dbReference type="Proteomes" id="UP001497600">
    <property type="component" value="Chromosome C"/>
</dbReference>
<evidence type="ECO:0000313" key="4">
    <source>
        <dbReference type="Proteomes" id="UP001497600"/>
    </source>
</evidence>
<proteinExistence type="predicted"/>
<protein>
    <recommendedName>
        <fullName evidence="5">Intimal thickness related receptor IRP domain-containing protein</fullName>
    </recommendedName>
</protein>
<feature type="transmembrane region" description="Helical" evidence="1">
    <location>
        <begin position="279"/>
        <end position="297"/>
    </location>
</feature>
<feature type="chain" id="PRO_5046021631" description="Intimal thickness related receptor IRP domain-containing protein" evidence="2">
    <location>
        <begin position="18"/>
        <end position="443"/>
    </location>
</feature>
<accession>A0ABP0E9U6</accession>
<evidence type="ECO:0000256" key="1">
    <source>
        <dbReference type="SAM" id="Phobius"/>
    </source>
</evidence>